<evidence type="ECO:0000256" key="7">
    <source>
        <dbReference type="PIRSR" id="PIRSR620405-1"/>
    </source>
</evidence>
<dbReference type="OrthoDB" id="253091at2759"/>
<comment type="caution">
    <text evidence="10">The sequence shown here is derived from an EMBL/GenBank/DDBJ whole genome shotgun (WGS) entry which is preliminary data.</text>
</comment>
<dbReference type="AlphaFoldDB" id="A0A4Y2QIB2"/>
<dbReference type="GO" id="GO:0008138">
    <property type="term" value="F:protein tyrosine/serine/threonine phosphatase activity"/>
    <property type="evidence" value="ECO:0007669"/>
    <property type="project" value="InterPro"/>
</dbReference>
<dbReference type="GO" id="GO:0005737">
    <property type="term" value="C:cytoplasm"/>
    <property type="evidence" value="ECO:0007669"/>
    <property type="project" value="TreeGrafter"/>
</dbReference>
<proteinExistence type="inferred from homology"/>
<evidence type="ECO:0000256" key="5">
    <source>
        <dbReference type="ARBA" id="ARBA00047761"/>
    </source>
</evidence>
<evidence type="ECO:0000256" key="4">
    <source>
        <dbReference type="ARBA" id="ARBA00022912"/>
    </source>
</evidence>
<comment type="catalytic activity">
    <reaction evidence="6">
        <text>O-phospho-L-threonyl-[protein] + H2O = L-threonyl-[protein] + phosphate</text>
        <dbReference type="Rhea" id="RHEA:47004"/>
        <dbReference type="Rhea" id="RHEA-COMP:11060"/>
        <dbReference type="Rhea" id="RHEA-COMP:11605"/>
        <dbReference type="ChEBI" id="CHEBI:15377"/>
        <dbReference type="ChEBI" id="CHEBI:30013"/>
        <dbReference type="ChEBI" id="CHEBI:43474"/>
        <dbReference type="ChEBI" id="CHEBI:61977"/>
        <dbReference type="EC" id="3.1.3.16"/>
    </reaction>
</comment>
<feature type="domain" description="Tyrosine specific protein phosphatases" evidence="9">
    <location>
        <begin position="106"/>
        <end position="163"/>
    </location>
</feature>
<dbReference type="InterPro" id="IPR000387">
    <property type="entry name" value="Tyr_Pase_dom"/>
</dbReference>
<dbReference type="Pfam" id="PF00782">
    <property type="entry name" value="DSPc"/>
    <property type="match status" value="1"/>
</dbReference>
<evidence type="ECO:0000256" key="6">
    <source>
        <dbReference type="ARBA" id="ARBA00048336"/>
    </source>
</evidence>
<evidence type="ECO:0000313" key="11">
    <source>
        <dbReference type="Proteomes" id="UP000499080"/>
    </source>
</evidence>
<accession>A0A4Y2QIB2</accession>
<evidence type="ECO:0000259" key="8">
    <source>
        <dbReference type="PROSITE" id="PS50054"/>
    </source>
</evidence>
<dbReference type="InterPro" id="IPR016130">
    <property type="entry name" value="Tyr_Pase_AS"/>
</dbReference>
<feature type="domain" description="Tyrosine-protein phosphatase" evidence="8">
    <location>
        <begin position="32"/>
        <end position="184"/>
    </location>
</feature>
<sequence length="187" mass="20738">MNIPPKEPLCTVEELRNICFFPTGAQEFPMEDCDEVFPGIFLGNGASASNFNELRKNNIGYVLNAAHGTDEHLNMIEPVSEKDYTAAGIRFLGIPAIDCMGYPLHQHFDEATAFIREALQAGKGVLVHCKQGISRSAALVLAYLVVEAGMSLQEATRVVRQRREILPNEGFLLQLCNLYEQINARVL</sequence>
<evidence type="ECO:0000259" key="9">
    <source>
        <dbReference type="PROSITE" id="PS50056"/>
    </source>
</evidence>
<comment type="similarity">
    <text evidence="1">Belongs to the protein-tyrosine phosphatase family. Non-receptor class dual specificity subfamily.</text>
</comment>
<evidence type="ECO:0000256" key="3">
    <source>
        <dbReference type="ARBA" id="ARBA00022801"/>
    </source>
</evidence>
<dbReference type="PROSITE" id="PS50056">
    <property type="entry name" value="TYR_PHOSPHATASE_2"/>
    <property type="match status" value="1"/>
</dbReference>
<dbReference type="PANTHER" id="PTHR45682">
    <property type="entry name" value="AGAP008228-PA"/>
    <property type="match status" value="1"/>
</dbReference>
<dbReference type="PANTHER" id="PTHR45682:SF1">
    <property type="entry name" value="DUAL SPECIFICITY PROTEIN PHOSPHATASE 3"/>
    <property type="match status" value="1"/>
</dbReference>
<keyword evidence="4" id="KW-0904">Protein phosphatase</keyword>
<dbReference type="InterPro" id="IPR000340">
    <property type="entry name" value="Dual-sp_phosphatase_cat-dom"/>
</dbReference>
<organism evidence="10 11">
    <name type="scientific">Araneus ventricosus</name>
    <name type="common">Orbweaver spider</name>
    <name type="synonym">Epeira ventricosa</name>
    <dbReference type="NCBI Taxonomy" id="182803"/>
    <lineage>
        <taxon>Eukaryota</taxon>
        <taxon>Metazoa</taxon>
        <taxon>Ecdysozoa</taxon>
        <taxon>Arthropoda</taxon>
        <taxon>Chelicerata</taxon>
        <taxon>Arachnida</taxon>
        <taxon>Araneae</taxon>
        <taxon>Araneomorphae</taxon>
        <taxon>Entelegynae</taxon>
        <taxon>Araneoidea</taxon>
        <taxon>Araneidae</taxon>
        <taxon>Araneus</taxon>
    </lineage>
</organism>
<feature type="active site" description="Phosphocysteine intermediate" evidence="7">
    <location>
        <position position="129"/>
    </location>
</feature>
<evidence type="ECO:0000256" key="1">
    <source>
        <dbReference type="ARBA" id="ARBA00008601"/>
    </source>
</evidence>
<name>A0A4Y2QIB2_ARAVE</name>
<dbReference type="SUPFAM" id="SSF52799">
    <property type="entry name" value="(Phosphotyrosine protein) phosphatases II"/>
    <property type="match status" value="1"/>
</dbReference>
<keyword evidence="11" id="KW-1185">Reference proteome</keyword>
<evidence type="ECO:0000256" key="2">
    <source>
        <dbReference type="ARBA" id="ARBA00013081"/>
    </source>
</evidence>
<comment type="catalytic activity">
    <reaction evidence="5">
        <text>O-phospho-L-seryl-[protein] + H2O = L-seryl-[protein] + phosphate</text>
        <dbReference type="Rhea" id="RHEA:20629"/>
        <dbReference type="Rhea" id="RHEA-COMP:9863"/>
        <dbReference type="Rhea" id="RHEA-COMP:11604"/>
        <dbReference type="ChEBI" id="CHEBI:15377"/>
        <dbReference type="ChEBI" id="CHEBI:29999"/>
        <dbReference type="ChEBI" id="CHEBI:43474"/>
        <dbReference type="ChEBI" id="CHEBI:83421"/>
        <dbReference type="EC" id="3.1.3.16"/>
    </reaction>
</comment>
<reference evidence="10 11" key="1">
    <citation type="journal article" date="2019" name="Sci. Rep.">
        <title>Orb-weaving spider Araneus ventricosus genome elucidates the spidroin gene catalogue.</title>
        <authorList>
            <person name="Kono N."/>
            <person name="Nakamura H."/>
            <person name="Ohtoshi R."/>
            <person name="Moran D.A.P."/>
            <person name="Shinohara A."/>
            <person name="Yoshida Y."/>
            <person name="Fujiwara M."/>
            <person name="Mori M."/>
            <person name="Tomita M."/>
            <person name="Arakawa K."/>
        </authorList>
    </citation>
    <scope>NUCLEOTIDE SEQUENCE [LARGE SCALE GENOMIC DNA]</scope>
</reference>
<dbReference type="Gene3D" id="3.90.190.10">
    <property type="entry name" value="Protein tyrosine phosphatase superfamily"/>
    <property type="match status" value="1"/>
</dbReference>
<dbReference type="SMART" id="SM00195">
    <property type="entry name" value="DSPc"/>
    <property type="match status" value="1"/>
</dbReference>
<dbReference type="GO" id="GO:0043409">
    <property type="term" value="P:negative regulation of MAPK cascade"/>
    <property type="evidence" value="ECO:0007669"/>
    <property type="project" value="TreeGrafter"/>
</dbReference>
<keyword evidence="3" id="KW-0378">Hydrolase</keyword>
<dbReference type="EC" id="3.1.3.16" evidence="2"/>
<dbReference type="PROSITE" id="PS50054">
    <property type="entry name" value="TYR_PHOSPHATASE_DUAL"/>
    <property type="match status" value="1"/>
</dbReference>
<dbReference type="InterPro" id="IPR020405">
    <property type="entry name" value="Atypical_DUSP_subfamA"/>
</dbReference>
<dbReference type="EMBL" id="BGPR01013956">
    <property type="protein sequence ID" value="GBN63009.1"/>
    <property type="molecule type" value="Genomic_DNA"/>
</dbReference>
<dbReference type="Proteomes" id="UP000499080">
    <property type="component" value="Unassembled WGS sequence"/>
</dbReference>
<dbReference type="GO" id="GO:0004722">
    <property type="term" value="F:protein serine/threonine phosphatase activity"/>
    <property type="evidence" value="ECO:0007669"/>
    <property type="project" value="UniProtKB-EC"/>
</dbReference>
<dbReference type="InterPro" id="IPR029021">
    <property type="entry name" value="Prot-tyrosine_phosphatase-like"/>
</dbReference>
<dbReference type="PRINTS" id="PR01908">
    <property type="entry name" value="ADSPHPHTASE"/>
</dbReference>
<dbReference type="InterPro" id="IPR020422">
    <property type="entry name" value="TYR_PHOSPHATASE_DUAL_dom"/>
</dbReference>
<protein>
    <recommendedName>
        <fullName evidence="2">protein-serine/threonine phosphatase</fullName>
        <ecNumber evidence="2">3.1.3.16</ecNumber>
    </recommendedName>
</protein>
<dbReference type="GO" id="GO:0033549">
    <property type="term" value="F:MAP kinase phosphatase activity"/>
    <property type="evidence" value="ECO:0007669"/>
    <property type="project" value="TreeGrafter"/>
</dbReference>
<evidence type="ECO:0000313" key="10">
    <source>
        <dbReference type="EMBL" id="GBN63009.1"/>
    </source>
</evidence>
<dbReference type="PROSITE" id="PS00383">
    <property type="entry name" value="TYR_PHOSPHATASE_1"/>
    <property type="match status" value="1"/>
</dbReference>
<gene>
    <name evidence="10" type="primary">Dusp3_2</name>
    <name evidence="10" type="ORF">AVEN_29629_1</name>
</gene>